<comment type="caution">
    <text evidence="8">The sequence shown here is derived from an EMBL/GenBank/DDBJ whole genome shotgun (WGS) entry which is preliminary data.</text>
</comment>
<dbReference type="EMBL" id="JAHLUN010000014">
    <property type="protein sequence ID" value="KAG7762418.1"/>
    <property type="molecule type" value="Genomic_DNA"/>
</dbReference>
<feature type="domain" description="Methionyl/Leucyl tRNA synthetase" evidence="7">
    <location>
        <begin position="1"/>
        <end position="67"/>
    </location>
</feature>
<evidence type="ECO:0000256" key="2">
    <source>
        <dbReference type="ARBA" id="ARBA00022598"/>
    </source>
</evidence>
<evidence type="ECO:0000313" key="9">
    <source>
        <dbReference type="EMBL" id="KAG7762418.1"/>
    </source>
</evidence>
<dbReference type="GO" id="GO:0004825">
    <property type="term" value="F:methionine-tRNA ligase activity"/>
    <property type="evidence" value="ECO:0007669"/>
    <property type="project" value="InterPro"/>
</dbReference>
<dbReference type="InterPro" id="IPR014729">
    <property type="entry name" value="Rossmann-like_a/b/a_fold"/>
</dbReference>
<name>A0AAN6HZQ4_9ASCO</name>
<evidence type="ECO:0000313" key="10">
    <source>
        <dbReference type="Proteomes" id="UP000697297"/>
    </source>
</evidence>
<reference evidence="8 10" key="1">
    <citation type="journal article" date="2021" name="G3 (Bethesda)">
        <title>Genomic diversity, chromosomal rearrangements, and interspecies hybridization in the ogataea polymorpha species complex.</title>
        <authorList>
            <person name="Hanson S.J."/>
            <person name="Cinneide E.O."/>
            <person name="Salzberg L.I."/>
            <person name="Wolfe K.H."/>
            <person name="McGowan J."/>
            <person name="Fitzpatrick D.A."/>
            <person name="Matlin K."/>
        </authorList>
    </citation>
    <scope>NUCLEOTIDE SEQUENCE</scope>
    <source>
        <strain evidence="9">81-436-3</strain>
        <strain evidence="8">83-405-1</strain>
    </source>
</reference>
<keyword evidence="10" id="KW-1185">Reference proteome</keyword>
<dbReference type="InterPro" id="IPR009080">
    <property type="entry name" value="tRNAsynth_Ia_anticodon-bd"/>
</dbReference>
<dbReference type="InterPro" id="IPR023457">
    <property type="entry name" value="Met-tRNA_synth_2"/>
</dbReference>
<keyword evidence="2" id="KW-0436">Ligase</keyword>
<dbReference type="SUPFAM" id="SSF47323">
    <property type="entry name" value="Anticodon-binding domain of a subclass of class I aminoacyl-tRNA synthetases"/>
    <property type="match status" value="1"/>
</dbReference>
<accession>A0AAN6HZQ4</accession>
<evidence type="ECO:0000256" key="1">
    <source>
        <dbReference type="ARBA" id="ARBA00005594"/>
    </source>
</evidence>
<evidence type="ECO:0000259" key="7">
    <source>
        <dbReference type="Pfam" id="PF09334"/>
    </source>
</evidence>
<dbReference type="Gene3D" id="3.40.50.620">
    <property type="entry name" value="HUPs"/>
    <property type="match status" value="1"/>
</dbReference>
<gene>
    <name evidence="8" type="ORF">KL933_004257</name>
    <name evidence="9" type="ORF">KL946_004534</name>
</gene>
<protein>
    <recommendedName>
        <fullName evidence="7">Methionyl/Leucyl tRNA synthetase domain-containing protein</fullName>
    </recommendedName>
</protein>
<evidence type="ECO:0000256" key="5">
    <source>
        <dbReference type="ARBA" id="ARBA00022917"/>
    </source>
</evidence>
<dbReference type="Proteomes" id="UP000738402">
    <property type="component" value="Unassembled WGS sequence"/>
</dbReference>
<keyword evidence="3" id="KW-0547">Nucleotide-binding</keyword>
<proteinExistence type="inferred from homology"/>
<evidence type="ECO:0000256" key="3">
    <source>
        <dbReference type="ARBA" id="ARBA00022741"/>
    </source>
</evidence>
<comment type="similarity">
    <text evidence="1">Belongs to the class-I aminoacyl-tRNA synthetase family.</text>
</comment>
<evidence type="ECO:0000313" key="11">
    <source>
        <dbReference type="Proteomes" id="UP000738402"/>
    </source>
</evidence>
<evidence type="ECO:0000313" key="8">
    <source>
        <dbReference type="EMBL" id="KAG7725243.1"/>
    </source>
</evidence>
<keyword evidence="6" id="KW-0030">Aminoacyl-tRNA synthetase</keyword>
<keyword evidence="4" id="KW-0067">ATP-binding</keyword>
<dbReference type="SUPFAM" id="SSF52374">
    <property type="entry name" value="Nucleotidylyl transferase"/>
    <property type="match status" value="1"/>
</dbReference>
<dbReference type="GO" id="GO:0005524">
    <property type="term" value="F:ATP binding"/>
    <property type="evidence" value="ECO:0007669"/>
    <property type="project" value="UniProtKB-KW"/>
</dbReference>
<dbReference type="Proteomes" id="UP000697297">
    <property type="component" value="Unassembled WGS sequence"/>
</dbReference>
<organism evidence="8 11">
    <name type="scientific">Ogataea haglerorum</name>
    <dbReference type="NCBI Taxonomy" id="1937702"/>
    <lineage>
        <taxon>Eukaryota</taxon>
        <taxon>Fungi</taxon>
        <taxon>Dikarya</taxon>
        <taxon>Ascomycota</taxon>
        <taxon>Saccharomycotina</taxon>
        <taxon>Pichiomycetes</taxon>
        <taxon>Pichiales</taxon>
        <taxon>Pichiaceae</taxon>
        <taxon>Ogataea</taxon>
    </lineage>
</organism>
<evidence type="ECO:0000256" key="4">
    <source>
        <dbReference type="ARBA" id="ARBA00022840"/>
    </source>
</evidence>
<dbReference type="PANTHER" id="PTHR43326">
    <property type="entry name" value="METHIONYL-TRNA SYNTHETASE"/>
    <property type="match status" value="1"/>
</dbReference>
<dbReference type="AlphaFoldDB" id="A0AAN6HZQ4"/>
<dbReference type="Gene3D" id="1.10.730.10">
    <property type="entry name" value="Isoleucyl-tRNA Synthetase, Domain 1"/>
    <property type="match status" value="1"/>
</dbReference>
<dbReference type="Pfam" id="PF09334">
    <property type="entry name" value="tRNA-synt_1g"/>
    <property type="match status" value="1"/>
</dbReference>
<dbReference type="EMBL" id="JAHLUH010000013">
    <property type="protein sequence ID" value="KAG7725243.1"/>
    <property type="molecule type" value="Genomic_DNA"/>
</dbReference>
<dbReference type="GO" id="GO:0006431">
    <property type="term" value="P:methionyl-tRNA aminoacylation"/>
    <property type="evidence" value="ECO:0007669"/>
    <property type="project" value="TreeGrafter"/>
</dbReference>
<dbReference type="PANTHER" id="PTHR43326:SF1">
    <property type="entry name" value="METHIONINE--TRNA LIGASE, MITOCHONDRIAL"/>
    <property type="match status" value="1"/>
</dbReference>
<evidence type="ECO:0000256" key="6">
    <source>
        <dbReference type="ARBA" id="ARBA00023146"/>
    </source>
</evidence>
<sequence length="179" mass="20649">MDGRKMSKSRGNVADPMEISEKYEVDALRLFMMRNSVLDSDCDYSEGKLNATRNEFIDKFCNLLTRSLSRKFSISRALAKVETRGLPSLLDEAGEEFSADLRSLYEQVDELPDIVDSHLRKLELHRAVLAIWQLLPRINGLFDKFEPWKLKGPENELKQDLVIFSALDSLRHGGHRERH</sequence>
<keyword evidence="5" id="KW-0648">Protein biosynthesis</keyword>
<dbReference type="InterPro" id="IPR015413">
    <property type="entry name" value="Methionyl/Leucyl_tRNA_Synth"/>
</dbReference>